<sequence length="325" mass="36628">MTTATPPRRQGANVKSRNVHFYSDGLRLEGIVHMPDDLKDGERRPAVMVCHGRLAIKEWVPSRWVPYLTEAGYVCLAFDYRNLGTSEGTLGTIIPQDEVRDIRHALTFFQQQPEVDPDRIGILGWGLGGGVVIAAAAEDERLKAVVCAGGIVDGYRYGRDNMTYREWLDRMKAIEEDRVTRVLTGKSGYLDKAEFPSGNAKADAHTTRYGYRQSLASVVGEERASDPKKLGIPEALTIESMEALYNFRPTESIDKIAPRPLLVVHARDDEHFPFDHLTEMFERAGEPKTFITVEEGTHLSWIDPSQPEQKIYVPKVVDWIRDNLC</sequence>
<accession>A0ABV6M3S4</accession>
<gene>
    <name evidence="3" type="ORF">ACFFIA_16150</name>
</gene>
<dbReference type="InterPro" id="IPR029058">
    <property type="entry name" value="AB_hydrolase_fold"/>
</dbReference>
<evidence type="ECO:0000313" key="4">
    <source>
        <dbReference type="Proteomes" id="UP001589867"/>
    </source>
</evidence>
<evidence type="ECO:0000313" key="3">
    <source>
        <dbReference type="EMBL" id="MFC0529187.1"/>
    </source>
</evidence>
<dbReference type="GO" id="GO:0016787">
    <property type="term" value="F:hydrolase activity"/>
    <property type="evidence" value="ECO:0007669"/>
    <property type="project" value="UniProtKB-KW"/>
</dbReference>
<dbReference type="EMBL" id="JBHLUH010000026">
    <property type="protein sequence ID" value="MFC0529187.1"/>
    <property type="molecule type" value="Genomic_DNA"/>
</dbReference>
<comment type="caution">
    <text evidence="3">The sequence shown here is derived from an EMBL/GenBank/DDBJ whole genome shotgun (WGS) entry which is preliminary data.</text>
</comment>
<dbReference type="Gene3D" id="1.10.10.800">
    <property type="match status" value="1"/>
</dbReference>
<organism evidence="3 4">
    <name type="scientific">Phytohabitans kaempferiae</name>
    <dbReference type="NCBI Taxonomy" id="1620943"/>
    <lineage>
        <taxon>Bacteria</taxon>
        <taxon>Bacillati</taxon>
        <taxon>Actinomycetota</taxon>
        <taxon>Actinomycetes</taxon>
        <taxon>Micromonosporales</taxon>
        <taxon>Micromonosporaceae</taxon>
    </lineage>
</organism>
<keyword evidence="3" id="KW-0378">Hydrolase</keyword>
<protein>
    <submittedName>
        <fullName evidence="3">Alpha/beta hydrolase</fullName>
    </submittedName>
</protein>
<dbReference type="Proteomes" id="UP001589867">
    <property type="component" value="Unassembled WGS sequence"/>
</dbReference>
<dbReference type="RefSeq" id="WP_377251731.1">
    <property type="nucleotide sequence ID" value="NZ_JBHLUH010000026.1"/>
</dbReference>
<name>A0ABV6M3S4_9ACTN</name>
<dbReference type="PANTHER" id="PTHR22946">
    <property type="entry name" value="DIENELACTONE HYDROLASE DOMAIN-CONTAINING PROTEIN-RELATED"/>
    <property type="match status" value="1"/>
</dbReference>
<reference evidence="3 4" key="1">
    <citation type="submission" date="2024-09" db="EMBL/GenBank/DDBJ databases">
        <authorList>
            <person name="Sun Q."/>
            <person name="Mori K."/>
        </authorList>
    </citation>
    <scope>NUCLEOTIDE SEQUENCE [LARGE SCALE GENOMIC DNA]</scope>
    <source>
        <strain evidence="3 4">TBRC 3947</strain>
    </source>
</reference>
<evidence type="ECO:0000256" key="1">
    <source>
        <dbReference type="ARBA" id="ARBA00038115"/>
    </source>
</evidence>
<feature type="domain" description="AB hydrolase-1" evidence="2">
    <location>
        <begin position="45"/>
        <end position="300"/>
    </location>
</feature>
<dbReference type="InterPro" id="IPR050261">
    <property type="entry name" value="FrsA_esterase"/>
</dbReference>
<dbReference type="PANTHER" id="PTHR22946:SF0">
    <property type="entry name" value="DIENELACTONE HYDROLASE DOMAIN-CONTAINING PROTEIN"/>
    <property type="match status" value="1"/>
</dbReference>
<dbReference type="Gene3D" id="3.40.50.1820">
    <property type="entry name" value="alpha/beta hydrolase"/>
    <property type="match status" value="1"/>
</dbReference>
<comment type="similarity">
    <text evidence="1">Belongs to the AB hydrolase superfamily. FUS2 hydrolase family.</text>
</comment>
<dbReference type="Pfam" id="PF00561">
    <property type="entry name" value="Abhydrolase_1"/>
    <property type="match status" value="1"/>
</dbReference>
<evidence type="ECO:0000259" key="2">
    <source>
        <dbReference type="Pfam" id="PF00561"/>
    </source>
</evidence>
<dbReference type="InterPro" id="IPR000073">
    <property type="entry name" value="AB_hydrolase_1"/>
</dbReference>
<keyword evidence="4" id="KW-1185">Reference proteome</keyword>
<dbReference type="SUPFAM" id="SSF53474">
    <property type="entry name" value="alpha/beta-Hydrolases"/>
    <property type="match status" value="1"/>
</dbReference>
<proteinExistence type="inferred from homology"/>